<reference evidence="2" key="1">
    <citation type="journal article" date="2019" name="Int. J. Syst. Evol. Microbiol.">
        <title>The Global Catalogue of Microorganisms (GCM) 10K type strain sequencing project: providing services to taxonomists for standard genome sequencing and annotation.</title>
        <authorList>
            <consortium name="The Broad Institute Genomics Platform"/>
            <consortium name="The Broad Institute Genome Sequencing Center for Infectious Disease"/>
            <person name="Wu L."/>
            <person name="Ma J."/>
        </authorList>
    </citation>
    <scope>NUCLEOTIDE SEQUENCE [LARGE SCALE GENOMIC DNA]</scope>
    <source>
        <strain evidence="2">CGMCC 1.12931</strain>
    </source>
</reference>
<protein>
    <submittedName>
        <fullName evidence="1">Membrane protein</fullName>
    </submittedName>
</protein>
<comment type="caution">
    <text evidence="1">The sequence shown here is derived from an EMBL/GenBank/DDBJ whole genome shotgun (WGS) entry which is preliminary data.</text>
</comment>
<gene>
    <name evidence="1" type="ORF">GCM10010832_16580</name>
</gene>
<evidence type="ECO:0000313" key="1">
    <source>
        <dbReference type="EMBL" id="GGE37072.1"/>
    </source>
</evidence>
<dbReference type="Pfam" id="PF18939">
    <property type="entry name" value="DUF5686"/>
    <property type="match status" value="1"/>
</dbReference>
<dbReference type="EMBL" id="BMGM01000006">
    <property type="protein sequence ID" value="GGE37072.1"/>
    <property type="molecule type" value="Genomic_DNA"/>
</dbReference>
<dbReference type="SUPFAM" id="SSF49464">
    <property type="entry name" value="Carboxypeptidase regulatory domain-like"/>
    <property type="match status" value="1"/>
</dbReference>
<keyword evidence="2" id="KW-1185">Reference proteome</keyword>
<name>A0ABQ1SJ11_9FLAO</name>
<accession>A0ABQ1SJ11</accession>
<dbReference type="Pfam" id="PF13715">
    <property type="entry name" value="CarbopepD_reg_2"/>
    <property type="match status" value="1"/>
</dbReference>
<dbReference type="Gene3D" id="2.60.40.1120">
    <property type="entry name" value="Carboxypeptidase-like, regulatory domain"/>
    <property type="match status" value="1"/>
</dbReference>
<dbReference type="InterPro" id="IPR008969">
    <property type="entry name" value="CarboxyPept-like_regulatory"/>
</dbReference>
<evidence type="ECO:0000313" key="2">
    <source>
        <dbReference type="Proteomes" id="UP000599179"/>
    </source>
</evidence>
<sequence length="810" mass="93459">MSGYVFDDADEPVAFANVVFENSSVGTITDENGKFYLEADEKYTAVVVSFMGFKTYTLTLNKPSTYDIKIKLTTDEEALSEVIVYSGKTSKKNNPAIDILRKIWENKRDNGVKKFKQYQFDKYEKLQFDLNTIDSSLIKSRLFKGMEFIFEQADTNKVTGKTYLPIFINESVSKVYGDNILDKEKEILKGNKNSGFSNNQGLVAFIKDLYAEYSVYDNYIKIFDKSFVSPLSKTGIDNYNYVLSDSTYIEDRWCYKIVYYPRRKNELTFKGDFWVNDTTWAIKQIEMTMSKSANINWVKDIYIEQEFDVLNDSIFLITRDYFMTDFTFRKKEDSRGVYGKRTTLYDHYQFDKIKEKEFYDRQTNPYKDQVFDRDSTFWANNRLEELNKDEKEIYTLVDTLKTVNAFKQVYDVATVLTTNYYEFDGWDYGPVFSTLGYNDIEGVRLRVGGRTYFGQNDPWRIQGFTAYGFNDDKFKYGVSGKIMLDRKSRLILSAGNRRDVEQLGASLTSSNDVLGRSLVSSSPLTVASNNTLTNINLSSLALEAEPFFNFKLRLEGTYRTLAGADTDLFSLAFYTDDERTQTQEQTTQSELSLTANYTPNKKATGYGVERYIVNNGKYPEFMLKYTKGLKGVIDSDFNYDRLQLLYKQPILLGGFGKFTSTLEAGKTFGGVPLSLLNVVPGNQTLFSIQGTFPLLNFYEFVTDEYVSLHMEHNFNGRLFSRIPLLRDLDLREIVTLRGVYGQLSDESMLLNASTTNPVLFAPDRNIYYSYSVGIGNIFRVFRLDFHFRGNYFDISDSRNFGITGAFGFYF</sequence>
<dbReference type="Proteomes" id="UP000599179">
    <property type="component" value="Unassembled WGS sequence"/>
</dbReference>
<dbReference type="InterPro" id="IPR043741">
    <property type="entry name" value="DUF5686"/>
</dbReference>
<proteinExistence type="predicted"/>
<organism evidence="1 2">
    <name type="scientific">Psychroflexus planctonicus</name>
    <dbReference type="NCBI Taxonomy" id="1526575"/>
    <lineage>
        <taxon>Bacteria</taxon>
        <taxon>Pseudomonadati</taxon>
        <taxon>Bacteroidota</taxon>
        <taxon>Flavobacteriia</taxon>
        <taxon>Flavobacteriales</taxon>
        <taxon>Flavobacteriaceae</taxon>
        <taxon>Psychroflexus</taxon>
    </lineage>
</organism>